<dbReference type="AlphaFoldDB" id="A0A397W1B1"/>
<gene>
    <name evidence="8" type="ORF">C2G38_8224</name>
</gene>
<dbReference type="GO" id="GO:0098703">
    <property type="term" value="P:calcium ion import across plasma membrane"/>
    <property type="evidence" value="ECO:0007669"/>
    <property type="project" value="TreeGrafter"/>
</dbReference>
<dbReference type="OrthoDB" id="2352140at2759"/>
<dbReference type="GO" id="GO:0005886">
    <property type="term" value="C:plasma membrane"/>
    <property type="evidence" value="ECO:0007669"/>
    <property type="project" value="TreeGrafter"/>
</dbReference>
<keyword evidence="2 6" id="KW-0812">Transmembrane</keyword>
<evidence type="ECO:0000256" key="6">
    <source>
        <dbReference type="SAM" id="Phobius"/>
    </source>
</evidence>
<proteinExistence type="predicted"/>
<feature type="transmembrane region" description="Helical" evidence="6">
    <location>
        <begin position="268"/>
        <end position="287"/>
    </location>
</feature>
<feature type="transmembrane region" description="Helical" evidence="6">
    <location>
        <begin position="364"/>
        <end position="386"/>
    </location>
</feature>
<sequence length="501" mass="60149">MNIYKINFFLILYGEKLIKDLIDEDQDTLLRKLCNRCIKIIFESDQVLSPNIQLFRIISHSISEIFKVNPTFFADFVIQISFLCIFDQRYLKRFLKNKIPPKHLNHYGYYSSLSKLTHLDSLIEFYFNNSFLNSILKYTKEIISWIKRYKYRMRVGYYYEKQLEKHPRLLLMFPLQHFVTYPKEYNFWKELFKPKPSRFIELSEIYFYKTWNDAFYKTWNGEALINYKWNTFGRKYYLAIWAIYTVFLCSFIIVATLSDHMSWDCQKIFLHATIILGSWHLFFELRQFIYSPKVYFSSIWNYLDLVTIISTMTTSINWLKFGYASTWAITFSTLLLELKFIIFFRYIEFFGIYLAMIMNTVDKVVSFLIIFGLVIFAFAHSLHLLLRSVSETFQDSNKNMFTQFGTAIIASYYIMITGNFSPISSFVTNENIIIMLLMMLFSFFTIIYLMNVFIGIYSNLVGNADNHVVCLALKRDIIVEIELFYLLPFQRRKYDWFPETL</sequence>
<feature type="transmembrane region" description="Helical" evidence="6">
    <location>
        <begin position="236"/>
        <end position="256"/>
    </location>
</feature>
<comment type="caution">
    <text evidence="8">The sequence shown here is derived from an EMBL/GenBank/DDBJ whole genome shotgun (WGS) entry which is preliminary data.</text>
</comment>
<feature type="transmembrane region" description="Helical" evidence="6">
    <location>
        <begin position="325"/>
        <end position="344"/>
    </location>
</feature>
<accession>A0A397W1B1</accession>
<feature type="domain" description="Ion transport" evidence="7">
    <location>
        <begin position="241"/>
        <end position="464"/>
    </location>
</feature>
<evidence type="ECO:0000256" key="4">
    <source>
        <dbReference type="ARBA" id="ARBA00022989"/>
    </source>
</evidence>
<organism evidence="8 9">
    <name type="scientific">Gigaspora rosea</name>
    <dbReference type="NCBI Taxonomy" id="44941"/>
    <lineage>
        <taxon>Eukaryota</taxon>
        <taxon>Fungi</taxon>
        <taxon>Fungi incertae sedis</taxon>
        <taxon>Mucoromycota</taxon>
        <taxon>Glomeromycotina</taxon>
        <taxon>Glomeromycetes</taxon>
        <taxon>Diversisporales</taxon>
        <taxon>Gigasporaceae</taxon>
        <taxon>Gigaspora</taxon>
    </lineage>
</organism>
<evidence type="ECO:0000313" key="9">
    <source>
        <dbReference type="Proteomes" id="UP000266673"/>
    </source>
</evidence>
<dbReference type="InterPro" id="IPR024862">
    <property type="entry name" value="TRPV"/>
</dbReference>
<feature type="transmembrane region" description="Helical" evidence="6">
    <location>
        <begin position="299"/>
        <end position="319"/>
    </location>
</feature>
<dbReference type="PANTHER" id="PTHR10582">
    <property type="entry name" value="TRANSIENT RECEPTOR POTENTIAL ION CHANNEL PROTEIN"/>
    <property type="match status" value="1"/>
</dbReference>
<feature type="transmembrane region" description="Helical" evidence="6">
    <location>
        <begin position="432"/>
        <end position="457"/>
    </location>
</feature>
<dbReference type="InterPro" id="IPR005821">
    <property type="entry name" value="Ion_trans_dom"/>
</dbReference>
<dbReference type="Pfam" id="PF00520">
    <property type="entry name" value="Ion_trans"/>
    <property type="match status" value="1"/>
</dbReference>
<evidence type="ECO:0000256" key="3">
    <source>
        <dbReference type="ARBA" id="ARBA00022737"/>
    </source>
</evidence>
<evidence type="ECO:0000256" key="2">
    <source>
        <dbReference type="ARBA" id="ARBA00022692"/>
    </source>
</evidence>
<evidence type="ECO:0000256" key="1">
    <source>
        <dbReference type="ARBA" id="ARBA00004141"/>
    </source>
</evidence>
<evidence type="ECO:0000256" key="5">
    <source>
        <dbReference type="ARBA" id="ARBA00023136"/>
    </source>
</evidence>
<keyword evidence="4 6" id="KW-1133">Transmembrane helix</keyword>
<keyword evidence="3" id="KW-0677">Repeat</keyword>
<keyword evidence="5 6" id="KW-0472">Membrane</keyword>
<protein>
    <recommendedName>
        <fullName evidence="7">Ion transport domain-containing protein</fullName>
    </recommendedName>
</protein>
<dbReference type="GO" id="GO:0005216">
    <property type="term" value="F:monoatomic ion channel activity"/>
    <property type="evidence" value="ECO:0007669"/>
    <property type="project" value="InterPro"/>
</dbReference>
<name>A0A397W1B1_9GLOM</name>
<dbReference type="PANTHER" id="PTHR10582:SF2">
    <property type="entry name" value="INACTIVE"/>
    <property type="match status" value="1"/>
</dbReference>
<evidence type="ECO:0000259" key="7">
    <source>
        <dbReference type="Pfam" id="PF00520"/>
    </source>
</evidence>
<reference evidence="8 9" key="1">
    <citation type="submission" date="2018-06" db="EMBL/GenBank/DDBJ databases">
        <title>Comparative genomics reveals the genomic features of Rhizophagus irregularis, R. cerebriforme, R. diaphanum and Gigaspora rosea, and their symbiotic lifestyle signature.</title>
        <authorList>
            <person name="Morin E."/>
            <person name="San Clemente H."/>
            <person name="Chen E.C.H."/>
            <person name="De La Providencia I."/>
            <person name="Hainaut M."/>
            <person name="Kuo A."/>
            <person name="Kohler A."/>
            <person name="Murat C."/>
            <person name="Tang N."/>
            <person name="Roy S."/>
            <person name="Loubradou J."/>
            <person name="Henrissat B."/>
            <person name="Grigoriev I.V."/>
            <person name="Corradi N."/>
            <person name="Roux C."/>
            <person name="Martin F.M."/>
        </authorList>
    </citation>
    <scope>NUCLEOTIDE SEQUENCE [LARGE SCALE GENOMIC DNA]</scope>
    <source>
        <strain evidence="8 9">DAOM 194757</strain>
    </source>
</reference>
<dbReference type="Proteomes" id="UP000266673">
    <property type="component" value="Unassembled WGS sequence"/>
</dbReference>
<dbReference type="EMBL" id="QKWP01000100">
    <property type="protein sequence ID" value="RIB27387.1"/>
    <property type="molecule type" value="Genomic_DNA"/>
</dbReference>
<comment type="subcellular location">
    <subcellularLocation>
        <location evidence="1">Membrane</location>
        <topology evidence="1">Multi-pass membrane protein</topology>
    </subcellularLocation>
</comment>
<keyword evidence="9" id="KW-1185">Reference proteome</keyword>
<feature type="transmembrane region" description="Helical" evidence="6">
    <location>
        <begin position="401"/>
        <end position="420"/>
    </location>
</feature>
<evidence type="ECO:0000313" key="8">
    <source>
        <dbReference type="EMBL" id="RIB27387.1"/>
    </source>
</evidence>